<evidence type="ECO:0000259" key="1">
    <source>
        <dbReference type="PROSITE" id="PS50878"/>
    </source>
</evidence>
<gene>
    <name evidence="2" type="ORF">EEDITHA_LOCUS20990</name>
</gene>
<evidence type="ECO:0000313" key="3">
    <source>
        <dbReference type="Proteomes" id="UP001153954"/>
    </source>
</evidence>
<dbReference type="InterPro" id="IPR000477">
    <property type="entry name" value="RT_dom"/>
</dbReference>
<accession>A0AAU9VC79</accession>
<dbReference type="Proteomes" id="UP001153954">
    <property type="component" value="Unassembled WGS sequence"/>
</dbReference>
<feature type="domain" description="Reverse transcriptase" evidence="1">
    <location>
        <begin position="85"/>
        <end position="351"/>
    </location>
</feature>
<dbReference type="InterPro" id="IPR043502">
    <property type="entry name" value="DNA/RNA_pol_sf"/>
</dbReference>
<organism evidence="2 3">
    <name type="scientific">Euphydryas editha</name>
    <name type="common">Edith's checkerspot</name>
    <dbReference type="NCBI Taxonomy" id="104508"/>
    <lineage>
        <taxon>Eukaryota</taxon>
        <taxon>Metazoa</taxon>
        <taxon>Ecdysozoa</taxon>
        <taxon>Arthropoda</taxon>
        <taxon>Hexapoda</taxon>
        <taxon>Insecta</taxon>
        <taxon>Pterygota</taxon>
        <taxon>Neoptera</taxon>
        <taxon>Endopterygota</taxon>
        <taxon>Lepidoptera</taxon>
        <taxon>Glossata</taxon>
        <taxon>Ditrysia</taxon>
        <taxon>Papilionoidea</taxon>
        <taxon>Nymphalidae</taxon>
        <taxon>Nymphalinae</taxon>
        <taxon>Euphydryas</taxon>
    </lineage>
</organism>
<evidence type="ECO:0000313" key="2">
    <source>
        <dbReference type="EMBL" id="CAH2106911.1"/>
    </source>
</evidence>
<dbReference type="CDD" id="cd01650">
    <property type="entry name" value="RT_nLTR_like"/>
    <property type="match status" value="1"/>
</dbReference>
<comment type="caution">
    <text evidence="2">The sequence shown here is derived from an EMBL/GenBank/DDBJ whole genome shotgun (WGS) entry which is preliminary data.</text>
</comment>
<dbReference type="PANTHER" id="PTHR36688:SF2">
    <property type="entry name" value="ENDONUCLEASE_EXONUCLEASE_PHOSPHATASE DOMAIN-CONTAINING PROTEIN"/>
    <property type="match status" value="1"/>
</dbReference>
<dbReference type="SUPFAM" id="SSF56672">
    <property type="entry name" value="DNA/RNA polymerases"/>
    <property type="match status" value="1"/>
</dbReference>
<dbReference type="PANTHER" id="PTHR36688">
    <property type="entry name" value="ENDO/EXONUCLEASE/PHOSPHATASE DOMAIN-CONTAINING PROTEIN"/>
    <property type="match status" value="1"/>
</dbReference>
<name>A0AAU9VC79_EUPED</name>
<keyword evidence="3" id="KW-1185">Reference proteome</keyword>
<dbReference type="AlphaFoldDB" id="A0AAU9VC79"/>
<sequence>MNKIRVNIREQYEPKPDSDEADIAEILQRDHQLELPLKTVTPREVIRTIKQLDNNKAPGFYLIDKKVLMELLQKAVIYLTTLFNCINRRGYFPALWKVSQVIMIHKPGKPPHEVTSYRPISLLPVLSKLLEKILLRRLSLAMHENYVTPNHQFCFRPEHATKEQIHRVCKCISNSLEQKEYCSSVFLDVQQAFDRVWHKGLLCKIKLLLPHNFYPIIESYLRDRIFQVKESDCTSGFYDILAGVPQGSVVGPVLYTIFTADLPQTPGVTIATYADDTAILTSSKDLVQALTALQRSLDEIDIWLDKWRIVASANKSVQVTFTLRKGTCPPVRLGGREPPQSNKVKYQGLHLDRRLTWKNHIEAKRNEVNLIYRGLYWLLGRNYKLSIDNKLLVYKSSIKPIWTYGIQLWGATCASNITKIQRTQNNILKQISSAPCFVKNSEVHEHLNMPTVKEEIVAHARRYRVRLENHPNQLAQQLTLSDCITRLRRRRTLELGSI</sequence>
<proteinExistence type="predicted"/>
<dbReference type="PROSITE" id="PS50878">
    <property type="entry name" value="RT_POL"/>
    <property type="match status" value="1"/>
</dbReference>
<protein>
    <recommendedName>
        <fullName evidence="1">Reverse transcriptase domain-containing protein</fullName>
    </recommendedName>
</protein>
<dbReference type="EMBL" id="CAKOGL010000030">
    <property type="protein sequence ID" value="CAH2106911.1"/>
    <property type="molecule type" value="Genomic_DNA"/>
</dbReference>
<dbReference type="GO" id="GO:0071897">
    <property type="term" value="P:DNA biosynthetic process"/>
    <property type="evidence" value="ECO:0007669"/>
    <property type="project" value="UniProtKB-ARBA"/>
</dbReference>
<dbReference type="InterPro" id="IPR052560">
    <property type="entry name" value="RdDP_mobile_element"/>
</dbReference>
<dbReference type="Pfam" id="PF00078">
    <property type="entry name" value="RVT_1"/>
    <property type="match status" value="1"/>
</dbReference>
<reference evidence="2" key="1">
    <citation type="submission" date="2022-03" db="EMBL/GenBank/DDBJ databases">
        <authorList>
            <person name="Tunstrom K."/>
        </authorList>
    </citation>
    <scope>NUCLEOTIDE SEQUENCE</scope>
</reference>